<dbReference type="InterPro" id="IPR029035">
    <property type="entry name" value="DHS-like_NAD/FAD-binding_dom"/>
</dbReference>
<sequence length="559" mass="60824">MENESGKQNWNSGAELIVKHLEQQGVKYVFGIPGAKVDRVFDALVDSSIETVPVRHEANGAFMAAAIGRITGKAGVTLVTSGPGCSNLVTGLATATYEGDPVVALGGAVKRADRLKLTHQSLDTVSLFQPVTKYSAEIGASSAISEVMANAFRAAEFGRPGASFISLPQDIVNDPVTSQILATPYLPSVNGAPHADIVSLGQMIERAKNPILLLGLMASQPKSAEAIRRLLRRSQLPVTSTYQAAGVVDQQHFDHFAGRVGLFNNQAGDKLLQQADLIITVGYSPVEYDPALWNNGKATLVHIDIVPAEIDSAYRPARELIGDIETTINQLTDCISHPVTLSDKAQQVLEDRTKQRHDLATRAVNMRGFAIHPLRLVRAMQDIVNSDVTLCVDMGSFHIWLARYLYSFRARQILMTNGQQTMGVALPWAIGAALVHPNQKVVSVSGDGGFMQSSMELETAIRLKCNLLHIIWVDNAYNMVEIQEEKKYHRSSGVKFGPIDFKAYAEAFGAKGFAVTNAEELESKLRAAMDVQGPAVIAIPVDYSDNYRLMEELNISQLF</sequence>
<evidence type="ECO:0000256" key="1">
    <source>
        <dbReference type="ARBA" id="ARBA00007812"/>
    </source>
</evidence>
<dbReference type="Pfam" id="PF02775">
    <property type="entry name" value="TPP_enzyme_C"/>
    <property type="match status" value="1"/>
</dbReference>
<evidence type="ECO:0000313" key="7">
    <source>
        <dbReference type="EMBL" id="KAA9002702.1"/>
    </source>
</evidence>
<dbReference type="GO" id="GO:0030976">
    <property type="term" value="F:thiamine pyrophosphate binding"/>
    <property type="evidence" value="ECO:0007669"/>
    <property type="project" value="InterPro"/>
</dbReference>
<dbReference type="Proteomes" id="UP000335415">
    <property type="component" value="Unassembled WGS sequence"/>
</dbReference>
<dbReference type="GO" id="GO:0009097">
    <property type="term" value="P:isoleucine biosynthetic process"/>
    <property type="evidence" value="ECO:0007669"/>
    <property type="project" value="TreeGrafter"/>
</dbReference>
<dbReference type="GO" id="GO:0005948">
    <property type="term" value="C:acetolactate synthase complex"/>
    <property type="evidence" value="ECO:0007669"/>
    <property type="project" value="TreeGrafter"/>
</dbReference>
<feature type="domain" description="Thiamine pyrophosphate enzyme TPP-binding" evidence="5">
    <location>
        <begin position="393"/>
        <end position="538"/>
    </location>
</feature>
<dbReference type="Pfam" id="PF00205">
    <property type="entry name" value="TPP_enzyme_M"/>
    <property type="match status" value="1"/>
</dbReference>
<dbReference type="InterPro" id="IPR029061">
    <property type="entry name" value="THDP-binding"/>
</dbReference>
<evidence type="ECO:0000313" key="8">
    <source>
        <dbReference type="EMBL" id="KAA9003011.1"/>
    </source>
</evidence>
<dbReference type="AlphaFoldDB" id="A0A5J5G6I6"/>
<evidence type="ECO:0000259" key="6">
    <source>
        <dbReference type="Pfam" id="PF02776"/>
    </source>
</evidence>
<comment type="similarity">
    <text evidence="1 3">Belongs to the TPP enzyme family.</text>
</comment>
<protein>
    <submittedName>
        <fullName evidence="7">Acetolactate synthase AlsS</fullName>
        <ecNumber evidence="7">2.2.1.6</ecNumber>
    </submittedName>
</protein>
<name>A0A5J5G6I6_9GAMM</name>
<dbReference type="InterPro" id="IPR012782">
    <property type="entry name" value="Acetolactate_synth_catblc"/>
</dbReference>
<dbReference type="EMBL" id="VYKJ01000001">
    <property type="protein sequence ID" value="KAA9003011.1"/>
    <property type="molecule type" value="Genomic_DNA"/>
</dbReference>
<dbReference type="EC" id="2.2.1.6" evidence="7"/>
<feature type="domain" description="Thiamine pyrophosphate enzyme central" evidence="4">
    <location>
        <begin position="202"/>
        <end position="331"/>
    </location>
</feature>
<evidence type="ECO:0000259" key="4">
    <source>
        <dbReference type="Pfam" id="PF00205"/>
    </source>
</evidence>
<dbReference type="InterPro" id="IPR011766">
    <property type="entry name" value="TPP_enzyme_TPP-bd"/>
</dbReference>
<dbReference type="SUPFAM" id="SSF52518">
    <property type="entry name" value="Thiamin diphosphate-binding fold (THDP-binding)"/>
    <property type="match status" value="2"/>
</dbReference>
<dbReference type="PANTHER" id="PTHR18968:SF129">
    <property type="entry name" value="ACETOLACTATE SYNTHASE"/>
    <property type="match status" value="1"/>
</dbReference>
<reference evidence="7 9" key="1">
    <citation type="submission" date="2019-09" db="EMBL/GenBank/DDBJ databases">
        <authorList>
            <person name="Li Y."/>
        </authorList>
    </citation>
    <scope>NUCLEOTIDE SEQUENCE [LARGE SCALE GENOMIC DNA]</scope>
    <source>
        <strain evidence="7 9">L3-3HA</strain>
    </source>
</reference>
<accession>A0A5J5G6I6</accession>
<dbReference type="GO" id="GO:0000287">
    <property type="term" value="F:magnesium ion binding"/>
    <property type="evidence" value="ECO:0007669"/>
    <property type="project" value="InterPro"/>
</dbReference>
<dbReference type="NCBIfam" id="TIGR02418">
    <property type="entry name" value="acolac_catab"/>
    <property type="match status" value="1"/>
</dbReference>
<organism evidence="7 9">
    <name type="scientific">Affinibrenneria salicis</name>
    <dbReference type="NCBI Taxonomy" id="2590031"/>
    <lineage>
        <taxon>Bacteria</taxon>
        <taxon>Pseudomonadati</taxon>
        <taxon>Pseudomonadota</taxon>
        <taxon>Gammaproteobacteria</taxon>
        <taxon>Enterobacterales</taxon>
        <taxon>Pectobacteriaceae</taxon>
        <taxon>Affinibrenneria</taxon>
    </lineage>
</organism>
<dbReference type="InterPro" id="IPR012001">
    <property type="entry name" value="Thiamin_PyroP_enz_TPP-bd_dom"/>
</dbReference>
<dbReference type="GO" id="GO:0003984">
    <property type="term" value="F:acetolactate synthase activity"/>
    <property type="evidence" value="ECO:0007669"/>
    <property type="project" value="UniProtKB-EC"/>
</dbReference>
<dbReference type="GO" id="GO:0009099">
    <property type="term" value="P:L-valine biosynthetic process"/>
    <property type="evidence" value="ECO:0007669"/>
    <property type="project" value="TreeGrafter"/>
</dbReference>
<evidence type="ECO:0000256" key="3">
    <source>
        <dbReference type="RuleBase" id="RU362132"/>
    </source>
</evidence>
<proteinExistence type="inferred from homology"/>
<dbReference type="InterPro" id="IPR045229">
    <property type="entry name" value="TPP_enz"/>
</dbReference>
<keyword evidence="7" id="KW-0808">Transferase</keyword>
<evidence type="ECO:0000313" key="9">
    <source>
        <dbReference type="Proteomes" id="UP000335415"/>
    </source>
</evidence>
<dbReference type="PROSITE" id="PS00187">
    <property type="entry name" value="TPP_ENZYMES"/>
    <property type="match status" value="1"/>
</dbReference>
<evidence type="ECO:0000259" key="5">
    <source>
        <dbReference type="Pfam" id="PF02775"/>
    </source>
</evidence>
<dbReference type="Gene3D" id="3.40.50.970">
    <property type="match status" value="2"/>
</dbReference>
<dbReference type="OrthoDB" id="9785953at2"/>
<dbReference type="GO" id="GO:0034077">
    <property type="term" value="P:butanediol metabolic process"/>
    <property type="evidence" value="ECO:0007669"/>
    <property type="project" value="InterPro"/>
</dbReference>
<dbReference type="Pfam" id="PF02776">
    <property type="entry name" value="TPP_enzyme_N"/>
    <property type="match status" value="1"/>
</dbReference>
<dbReference type="FunFam" id="3.40.50.970:FF:000007">
    <property type="entry name" value="Acetolactate synthase"/>
    <property type="match status" value="1"/>
</dbReference>
<dbReference type="SUPFAM" id="SSF52467">
    <property type="entry name" value="DHS-like NAD/FAD-binding domain"/>
    <property type="match status" value="1"/>
</dbReference>
<dbReference type="PANTHER" id="PTHR18968">
    <property type="entry name" value="THIAMINE PYROPHOSPHATE ENZYMES"/>
    <property type="match status" value="1"/>
</dbReference>
<dbReference type="GO" id="GO:0050660">
    <property type="term" value="F:flavin adenine dinucleotide binding"/>
    <property type="evidence" value="ECO:0007669"/>
    <property type="project" value="TreeGrafter"/>
</dbReference>
<gene>
    <name evidence="7" type="primary">alsS</name>
    <name evidence="7" type="ORF">FJU30_01525</name>
    <name evidence="8" type="ORF">FJU30_03240</name>
</gene>
<feature type="domain" description="Thiamine pyrophosphate enzyme N-terminal TPP-binding" evidence="6">
    <location>
        <begin position="12"/>
        <end position="126"/>
    </location>
</feature>
<dbReference type="Gene3D" id="3.40.50.1220">
    <property type="entry name" value="TPP-binding domain"/>
    <property type="match status" value="1"/>
</dbReference>
<dbReference type="InterPro" id="IPR000399">
    <property type="entry name" value="TPP-bd_CS"/>
</dbReference>
<dbReference type="EMBL" id="VYKJ01000001">
    <property type="protein sequence ID" value="KAA9002702.1"/>
    <property type="molecule type" value="Genomic_DNA"/>
</dbReference>
<dbReference type="RefSeq" id="WP_150433672.1">
    <property type="nucleotide sequence ID" value="NZ_VYKJ01000001.1"/>
</dbReference>
<keyword evidence="9" id="KW-1185">Reference proteome</keyword>
<dbReference type="InterPro" id="IPR012000">
    <property type="entry name" value="Thiamin_PyroP_enz_cen_dom"/>
</dbReference>
<comment type="caution">
    <text evidence="7">The sequence shown here is derived from an EMBL/GenBank/DDBJ whole genome shotgun (WGS) entry which is preliminary data.</text>
</comment>
<dbReference type="NCBIfam" id="NF006378">
    <property type="entry name" value="PRK08617.1"/>
    <property type="match status" value="1"/>
</dbReference>
<evidence type="ECO:0000256" key="2">
    <source>
        <dbReference type="ARBA" id="ARBA00023052"/>
    </source>
</evidence>
<keyword evidence="2 3" id="KW-0786">Thiamine pyrophosphate</keyword>
<dbReference type="CDD" id="cd07035">
    <property type="entry name" value="TPP_PYR_POX_like"/>
    <property type="match status" value="1"/>
</dbReference>